<accession>A0A6P8BHZ0</accession>
<sequence length="35" mass="3916">MTSITFSGSTAMLRHHAVLLARCGLLLKRMQREVS</sequence>
<evidence type="ECO:0000313" key="2">
    <source>
        <dbReference type="RefSeq" id="XP_030986820.1"/>
    </source>
</evidence>
<reference evidence="2" key="3">
    <citation type="submission" date="2025-08" db="UniProtKB">
        <authorList>
            <consortium name="RefSeq"/>
        </authorList>
    </citation>
    <scope>IDENTIFICATION</scope>
    <source>
        <strain evidence="2">NI907</strain>
    </source>
</reference>
<reference evidence="2" key="2">
    <citation type="submission" date="2019-10" db="EMBL/GenBank/DDBJ databases">
        <authorList>
            <consortium name="NCBI Genome Project"/>
        </authorList>
    </citation>
    <scope>NUCLEOTIDE SEQUENCE</scope>
    <source>
        <strain evidence="2">NI907</strain>
    </source>
</reference>
<proteinExistence type="predicted"/>
<evidence type="ECO:0000313" key="1">
    <source>
        <dbReference type="Proteomes" id="UP000515153"/>
    </source>
</evidence>
<organism evidence="1 2">
    <name type="scientific">Pyricularia grisea</name>
    <name type="common">Crabgrass-specific blast fungus</name>
    <name type="synonym">Magnaporthe grisea</name>
    <dbReference type="NCBI Taxonomy" id="148305"/>
    <lineage>
        <taxon>Eukaryota</taxon>
        <taxon>Fungi</taxon>
        <taxon>Dikarya</taxon>
        <taxon>Ascomycota</taxon>
        <taxon>Pezizomycotina</taxon>
        <taxon>Sordariomycetes</taxon>
        <taxon>Sordariomycetidae</taxon>
        <taxon>Magnaporthales</taxon>
        <taxon>Pyriculariaceae</taxon>
        <taxon>Pyricularia</taxon>
    </lineage>
</organism>
<dbReference type="RefSeq" id="XP_030986820.1">
    <property type="nucleotide sequence ID" value="XM_031121775.1"/>
</dbReference>
<name>A0A6P8BHZ0_PYRGI</name>
<reference evidence="2" key="1">
    <citation type="journal article" date="2019" name="Mol. Biol. Evol.">
        <title>Blast fungal genomes show frequent chromosomal changes, gene gains and losses, and effector gene turnover.</title>
        <authorList>
            <person name="Gomez Luciano L.B."/>
            <person name="Jason Tsai I."/>
            <person name="Chuma I."/>
            <person name="Tosa Y."/>
            <person name="Chen Y.H."/>
            <person name="Li J.Y."/>
            <person name="Li M.Y."/>
            <person name="Jade Lu M.Y."/>
            <person name="Nakayashiki H."/>
            <person name="Li W.H."/>
        </authorList>
    </citation>
    <scope>NUCLEOTIDE SEQUENCE</scope>
    <source>
        <strain evidence="2">NI907</strain>
    </source>
</reference>
<dbReference type="AlphaFoldDB" id="A0A6P8BHZ0"/>
<dbReference type="GeneID" id="41956688"/>
<dbReference type="Proteomes" id="UP000515153">
    <property type="component" value="Unplaced"/>
</dbReference>
<dbReference type="KEGG" id="pgri:PgNI_01703"/>
<gene>
    <name evidence="2" type="ORF">PgNI_01703</name>
</gene>
<protein>
    <submittedName>
        <fullName evidence="2">Uncharacterized protein</fullName>
    </submittedName>
</protein>
<keyword evidence="1" id="KW-1185">Reference proteome</keyword>